<accession>A0A0A9HET4</accession>
<dbReference type="EMBL" id="GBRH01162241">
    <property type="protein sequence ID" value="JAE35655.1"/>
    <property type="molecule type" value="Transcribed_RNA"/>
</dbReference>
<organism evidence="1">
    <name type="scientific">Arundo donax</name>
    <name type="common">Giant reed</name>
    <name type="synonym">Donax arundinaceus</name>
    <dbReference type="NCBI Taxonomy" id="35708"/>
    <lineage>
        <taxon>Eukaryota</taxon>
        <taxon>Viridiplantae</taxon>
        <taxon>Streptophyta</taxon>
        <taxon>Embryophyta</taxon>
        <taxon>Tracheophyta</taxon>
        <taxon>Spermatophyta</taxon>
        <taxon>Magnoliopsida</taxon>
        <taxon>Liliopsida</taxon>
        <taxon>Poales</taxon>
        <taxon>Poaceae</taxon>
        <taxon>PACMAD clade</taxon>
        <taxon>Arundinoideae</taxon>
        <taxon>Arundineae</taxon>
        <taxon>Arundo</taxon>
    </lineage>
</organism>
<proteinExistence type="predicted"/>
<protein>
    <submittedName>
        <fullName evidence="1">Uncharacterized protein</fullName>
    </submittedName>
</protein>
<reference evidence="1" key="1">
    <citation type="submission" date="2014-09" db="EMBL/GenBank/DDBJ databases">
        <authorList>
            <person name="Magalhaes I.L.F."/>
            <person name="Oliveira U."/>
            <person name="Santos F.R."/>
            <person name="Vidigal T.H.D.A."/>
            <person name="Brescovit A.D."/>
            <person name="Santos A.J."/>
        </authorList>
    </citation>
    <scope>NUCLEOTIDE SEQUENCE</scope>
    <source>
        <tissue evidence="1">Shoot tissue taken approximately 20 cm above the soil surface</tissue>
    </source>
</reference>
<reference evidence="1" key="2">
    <citation type="journal article" date="2015" name="Data Brief">
        <title>Shoot transcriptome of the giant reed, Arundo donax.</title>
        <authorList>
            <person name="Barrero R.A."/>
            <person name="Guerrero F.D."/>
            <person name="Moolhuijzen P."/>
            <person name="Goolsby J.A."/>
            <person name="Tidwell J."/>
            <person name="Bellgard S.E."/>
            <person name="Bellgard M.I."/>
        </authorList>
    </citation>
    <scope>NUCLEOTIDE SEQUENCE</scope>
    <source>
        <tissue evidence="1">Shoot tissue taken approximately 20 cm above the soil surface</tissue>
    </source>
</reference>
<dbReference type="AlphaFoldDB" id="A0A0A9HET4"/>
<evidence type="ECO:0000313" key="1">
    <source>
        <dbReference type="EMBL" id="JAE35655.1"/>
    </source>
</evidence>
<sequence>MCNTFYQACQHNVNWQFFV</sequence>
<name>A0A0A9HET4_ARUDO</name>